<accession>A0A918I2Z1</accession>
<evidence type="ECO:0000313" key="1">
    <source>
        <dbReference type="EMBL" id="GGU60942.1"/>
    </source>
</evidence>
<reference evidence="1" key="1">
    <citation type="journal article" date="2014" name="Int. J. Syst. Evol. Microbiol.">
        <title>Complete genome sequence of Corynebacterium casei LMG S-19264T (=DSM 44701T), isolated from a smear-ripened cheese.</title>
        <authorList>
            <consortium name="US DOE Joint Genome Institute (JGI-PGF)"/>
            <person name="Walter F."/>
            <person name="Albersmeier A."/>
            <person name="Kalinowski J."/>
            <person name="Ruckert C."/>
        </authorList>
    </citation>
    <scope>NUCLEOTIDE SEQUENCE</scope>
    <source>
        <strain evidence="1">JCM 4391</strain>
    </source>
</reference>
<dbReference type="EMBL" id="BMTP01000019">
    <property type="protein sequence ID" value="GGU60942.1"/>
    <property type="molecule type" value="Genomic_DNA"/>
</dbReference>
<dbReference type="AlphaFoldDB" id="A0A918I2Z1"/>
<sequence length="131" mass="14919">MADQPVSPVPVAPAGLSRRAQRFIETEGIRVRRQDIRRHHDAWIEHGIPAAEIERATAFQDRWGGLTLPSAPFYEGGPRILDADCPQRDARRRLVIPGRRLPGVHGLPFHDRPRRCVRHRRLPLDAPACQH</sequence>
<keyword evidence="2" id="KW-1185">Reference proteome</keyword>
<name>A0A918I2Z1_9ACTN</name>
<comment type="caution">
    <text evidence="1">The sequence shown here is derived from an EMBL/GenBank/DDBJ whole genome shotgun (WGS) entry which is preliminary data.</text>
</comment>
<protein>
    <submittedName>
        <fullName evidence="1">Uncharacterized protein</fullName>
    </submittedName>
</protein>
<reference evidence="1" key="2">
    <citation type="submission" date="2020-09" db="EMBL/GenBank/DDBJ databases">
        <authorList>
            <person name="Sun Q."/>
            <person name="Ohkuma M."/>
        </authorList>
    </citation>
    <scope>NUCLEOTIDE SEQUENCE</scope>
    <source>
        <strain evidence="1">JCM 4391</strain>
    </source>
</reference>
<proteinExistence type="predicted"/>
<gene>
    <name evidence="1" type="ORF">GCM10010274_57170</name>
</gene>
<dbReference type="Proteomes" id="UP000636661">
    <property type="component" value="Unassembled WGS sequence"/>
</dbReference>
<organism evidence="1 2">
    <name type="scientific">Streptomyces lavendofoliae</name>
    <dbReference type="NCBI Taxonomy" id="67314"/>
    <lineage>
        <taxon>Bacteria</taxon>
        <taxon>Bacillati</taxon>
        <taxon>Actinomycetota</taxon>
        <taxon>Actinomycetes</taxon>
        <taxon>Kitasatosporales</taxon>
        <taxon>Streptomycetaceae</taxon>
        <taxon>Streptomyces</taxon>
    </lineage>
</organism>
<evidence type="ECO:0000313" key="2">
    <source>
        <dbReference type="Proteomes" id="UP000636661"/>
    </source>
</evidence>